<keyword evidence="9" id="KW-0560">Oxidoreductase</keyword>
<feature type="binding site" description="axial binding residue" evidence="13">
    <location>
        <position position="478"/>
    </location>
    <ligand>
        <name>heme</name>
        <dbReference type="ChEBI" id="CHEBI:30413"/>
    </ligand>
    <ligandPart>
        <name>Fe</name>
        <dbReference type="ChEBI" id="CHEBI:18248"/>
    </ligandPart>
</feature>
<dbReference type="GO" id="GO:0016020">
    <property type="term" value="C:membrane"/>
    <property type="evidence" value="ECO:0007669"/>
    <property type="project" value="UniProtKB-SubCell"/>
</dbReference>
<reference evidence="15" key="1">
    <citation type="submission" date="2020-05" db="EMBL/GenBank/DDBJ databases">
        <title>Mycena genomes resolve the evolution of fungal bioluminescence.</title>
        <authorList>
            <person name="Tsai I.J."/>
        </authorList>
    </citation>
    <scope>NUCLEOTIDE SEQUENCE</scope>
    <source>
        <strain evidence="15">110903Hualien_Pintung</strain>
    </source>
</reference>
<evidence type="ECO:0000256" key="7">
    <source>
        <dbReference type="ARBA" id="ARBA00022723"/>
    </source>
</evidence>
<proteinExistence type="inferred from homology"/>
<evidence type="ECO:0000313" key="16">
    <source>
        <dbReference type="Proteomes" id="UP000613580"/>
    </source>
</evidence>
<comment type="cofactor">
    <cofactor evidence="1 13">
        <name>heme</name>
        <dbReference type="ChEBI" id="CHEBI:30413"/>
    </cofactor>
</comment>
<keyword evidence="10 13" id="KW-0408">Iron</keyword>
<dbReference type="GO" id="GO:0020037">
    <property type="term" value="F:heme binding"/>
    <property type="evidence" value="ECO:0007669"/>
    <property type="project" value="InterPro"/>
</dbReference>
<evidence type="ECO:0000256" key="10">
    <source>
        <dbReference type="ARBA" id="ARBA00023004"/>
    </source>
</evidence>
<dbReference type="PRINTS" id="PR00463">
    <property type="entry name" value="EP450I"/>
</dbReference>
<evidence type="ECO:0000256" key="11">
    <source>
        <dbReference type="ARBA" id="ARBA00023033"/>
    </source>
</evidence>
<evidence type="ECO:0000256" key="14">
    <source>
        <dbReference type="SAM" id="SignalP"/>
    </source>
</evidence>
<gene>
    <name evidence="15" type="ORF">HMN09_01098900</name>
</gene>
<keyword evidence="6" id="KW-0812">Transmembrane</keyword>
<evidence type="ECO:0000256" key="3">
    <source>
        <dbReference type="ARBA" id="ARBA00004721"/>
    </source>
</evidence>
<keyword evidence="5 13" id="KW-0349">Heme</keyword>
<evidence type="ECO:0000256" key="8">
    <source>
        <dbReference type="ARBA" id="ARBA00022989"/>
    </source>
</evidence>
<evidence type="ECO:0000256" key="5">
    <source>
        <dbReference type="ARBA" id="ARBA00022617"/>
    </source>
</evidence>
<protein>
    <submittedName>
        <fullName evidence="15">Cytochrome P450</fullName>
    </submittedName>
</protein>
<comment type="caution">
    <text evidence="15">The sequence shown here is derived from an EMBL/GenBank/DDBJ whole genome shotgun (WGS) entry which is preliminary data.</text>
</comment>
<keyword evidence="12" id="KW-0472">Membrane</keyword>
<feature type="signal peptide" evidence="14">
    <location>
        <begin position="1"/>
        <end position="28"/>
    </location>
</feature>
<evidence type="ECO:0000256" key="4">
    <source>
        <dbReference type="ARBA" id="ARBA00010617"/>
    </source>
</evidence>
<keyword evidence="11" id="KW-0503">Monooxygenase</keyword>
<comment type="pathway">
    <text evidence="3">Secondary metabolite biosynthesis; terpenoid biosynthesis.</text>
</comment>
<dbReference type="OrthoDB" id="2904871at2759"/>
<dbReference type="EMBL" id="JACAZE010000017">
    <property type="protein sequence ID" value="KAF7296293.1"/>
    <property type="molecule type" value="Genomic_DNA"/>
</dbReference>
<evidence type="ECO:0000313" key="15">
    <source>
        <dbReference type="EMBL" id="KAF7296293.1"/>
    </source>
</evidence>
<dbReference type="GO" id="GO:0004497">
    <property type="term" value="F:monooxygenase activity"/>
    <property type="evidence" value="ECO:0007669"/>
    <property type="project" value="UniProtKB-KW"/>
</dbReference>
<keyword evidence="14" id="KW-0732">Signal</keyword>
<keyword evidence="8" id="KW-1133">Transmembrane helix</keyword>
<organism evidence="15 16">
    <name type="scientific">Mycena chlorophos</name>
    <name type="common">Agaric fungus</name>
    <name type="synonym">Agaricus chlorophos</name>
    <dbReference type="NCBI Taxonomy" id="658473"/>
    <lineage>
        <taxon>Eukaryota</taxon>
        <taxon>Fungi</taxon>
        <taxon>Dikarya</taxon>
        <taxon>Basidiomycota</taxon>
        <taxon>Agaricomycotina</taxon>
        <taxon>Agaricomycetes</taxon>
        <taxon>Agaricomycetidae</taxon>
        <taxon>Agaricales</taxon>
        <taxon>Marasmiineae</taxon>
        <taxon>Mycenaceae</taxon>
        <taxon>Mycena</taxon>
    </lineage>
</organism>
<feature type="chain" id="PRO_5034112060" evidence="14">
    <location>
        <begin position="29"/>
        <end position="539"/>
    </location>
</feature>
<dbReference type="PANTHER" id="PTHR24305:SF166">
    <property type="entry name" value="CYTOCHROME P450 12A4, MITOCHONDRIAL-RELATED"/>
    <property type="match status" value="1"/>
</dbReference>
<dbReference type="InterPro" id="IPR002401">
    <property type="entry name" value="Cyt_P450_E_grp-I"/>
</dbReference>
<keyword evidence="7 13" id="KW-0479">Metal-binding</keyword>
<comment type="similarity">
    <text evidence="4">Belongs to the cytochrome P450 family.</text>
</comment>
<dbReference type="GO" id="GO:0005506">
    <property type="term" value="F:iron ion binding"/>
    <property type="evidence" value="ECO:0007669"/>
    <property type="project" value="InterPro"/>
</dbReference>
<dbReference type="Proteomes" id="UP000613580">
    <property type="component" value="Unassembled WGS sequence"/>
</dbReference>
<dbReference type="Pfam" id="PF00067">
    <property type="entry name" value="p450"/>
    <property type="match status" value="1"/>
</dbReference>
<evidence type="ECO:0000256" key="1">
    <source>
        <dbReference type="ARBA" id="ARBA00001971"/>
    </source>
</evidence>
<dbReference type="PANTHER" id="PTHR24305">
    <property type="entry name" value="CYTOCHROME P450"/>
    <property type="match status" value="1"/>
</dbReference>
<dbReference type="GO" id="GO:0016705">
    <property type="term" value="F:oxidoreductase activity, acting on paired donors, with incorporation or reduction of molecular oxygen"/>
    <property type="evidence" value="ECO:0007669"/>
    <property type="project" value="InterPro"/>
</dbReference>
<accession>A0A8H6SBB6</accession>
<dbReference type="SUPFAM" id="SSF48264">
    <property type="entry name" value="Cytochrome P450"/>
    <property type="match status" value="1"/>
</dbReference>
<evidence type="ECO:0000256" key="13">
    <source>
        <dbReference type="PIRSR" id="PIRSR602401-1"/>
    </source>
</evidence>
<sequence length="539" mass="59841">MSALLAFTAALAALYLLRRSFKRTSVDALPGPTSTSWLFGNLRELLLSPVYGQHEFHWQEEYGTVYALRGCFNQSRLMVSDPAALRFIANTQAFTWGFGQRKASQMLFGDGNLFLARGERHKYLRAVMSPWFSQRSVRNMLPIMKDTARKLADSWESEISGPVSPCIDVSRGVHTASLDILGEILLETPINGLRGESDLSRIQRELTDSAAILSPSGLIAEALMPYIPDWLFRVAPKLPFEALRQFRKYWTVTDRMASAVAKQVHNLGEDYKQSFVGRLCKFPSPWSYFFRINNLVTVAAGSMSDEEVSVHVRTMLITGDDTTGNSITWALYELARLPTFQANVRAEIRTAVQKSGPEEIDYEGLPLLTALINEILRMYPGLPLAERIAVEDCVLPLTMPIITNAGETISTLPIQKGQFLYIAMASYNRNKALWGTDADEFRPERWLGSEPPCDPSKTGGALGPYATLASFFTGPMVCPGYRLAIFELQVVLVELLNKFSFALPSGPAEAVRPALAITIVPKTSEGTQRLPLIIRGLDG</sequence>
<name>A0A8H6SBB6_MYCCL</name>
<evidence type="ECO:0000256" key="9">
    <source>
        <dbReference type="ARBA" id="ARBA00023002"/>
    </source>
</evidence>
<dbReference type="PRINTS" id="PR00385">
    <property type="entry name" value="P450"/>
</dbReference>
<dbReference type="Gene3D" id="1.10.630.10">
    <property type="entry name" value="Cytochrome P450"/>
    <property type="match status" value="1"/>
</dbReference>
<dbReference type="InterPro" id="IPR036396">
    <property type="entry name" value="Cyt_P450_sf"/>
</dbReference>
<dbReference type="InterPro" id="IPR050121">
    <property type="entry name" value="Cytochrome_P450_monoxygenase"/>
</dbReference>
<dbReference type="InterPro" id="IPR001128">
    <property type="entry name" value="Cyt_P450"/>
</dbReference>
<keyword evidence="16" id="KW-1185">Reference proteome</keyword>
<evidence type="ECO:0000256" key="12">
    <source>
        <dbReference type="ARBA" id="ARBA00023136"/>
    </source>
</evidence>
<dbReference type="AlphaFoldDB" id="A0A8H6SBB6"/>
<evidence type="ECO:0000256" key="2">
    <source>
        <dbReference type="ARBA" id="ARBA00004370"/>
    </source>
</evidence>
<comment type="subcellular location">
    <subcellularLocation>
        <location evidence="2">Membrane</location>
    </subcellularLocation>
</comment>
<evidence type="ECO:0000256" key="6">
    <source>
        <dbReference type="ARBA" id="ARBA00022692"/>
    </source>
</evidence>